<dbReference type="PANTHER" id="PTHR22763:SF184">
    <property type="entry name" value="E3 UBIQUITIN-PROTEIN LIGASE SYNOVIOLIN"/>
    <property type="match status" value="1"/>
</dbReference>
<dbReference type="PANTHER" id="PTHR22763">
    <property type="entry name" value="RING ZINC FINGER PROTEIN"/>
    <property type="match status" value="1"/>
</dbReference>
<dbReference type="Pfam" id="PF25563">
    <property type="entry name" value="TPR_SYVN1_N"/>
    <property type="match status" value="1"/>
</dbReference>
<comment type="pathway">
    <text evidence="3">Protein modification; protein ubiquitination.</text>
</comment>
<evidence type="ECO:0000256" key="2">
    <source>
        <dbReference type="ARBA" id="ARBA00004477"/>
    </source>
</evidence>
<evidence type="ECO:0000256" key="17">
    <source>
        <dbReference type="SAM" id="Phobius"/>
    </source>
</evidence>
<proteinExistence type="inferred from homology"/>
<evidence type="ECO:0000256" key="11">
    <source>
        <dbReference type="ARBA" id="ARBA00022824"/>
    </source>
</evidence>
<comment type="similarity">
    <text evidence="4">Belongs to the HRD1 family.</text>
</comment>
<feature type="region of interest" description="Disordered" evidence="16">
    <location>
        <begin position="344"/>
        <end position="374"/>
    </location>
</feature>
<feature type="transmembrane region" description="Helical" evidence="17">
    <location>
        <begin position="172"/>
        <end position="194"/>
    </location>
</feature>
<evidence type="ECO:0000313" key="19">
    <source>
        <dbReference type="Proteomes" id="UP001652625"/>
    </source>
</evidence>
<keyword evidence="11" id="KW-0256">Endoplasmic reticulum</keyword>
<evidence type="ECO:0000256" key="14">
    <source>
        <dbReference type="ARBA" id="ARBA00023136"/>
    </source>
</evidence>
<keyword evidence="8" id="KW-0479">Metal-binding</keyword>
<evidence type="ECO:0000256" key="4">
    <source>
        <dbReference type="ARBA" id="ARBA00010089"/>
    </source>
</evidence>
<reference evidence="20" key="1">
    <citation type="submission" date="2025-08" db="UniProtKB">
        <authorList>
            <consortium name="RefSeq"/>
        </authorList>
    </citation>
    <scope>IDENTIFICATION</scope>
</reference>
<organism evidence="19 20">
    <name type="scientific">Hydra vulgaris</name>
    <name type="common">Hydra</name>
    <name type="synonym">Hydra attenuata</name>
    <dbReference type="NCBI Taxonomy" id="6087"/>
    <lineage>
        <taxon>Eukaryota</taxon>
        <taxon>Metazoa</taxon>
        <taxon>Cnidaria</taxon>
        <taxon>Hydrozoa</taxon>
        <taxon>Hydroidolina</taxon>
        <taxon>Anthoathecata</taxon>
        <taxon>Aplanulata</taxon>
        <taxon>Hydridae</taxon>
        <taxon>Hydra</taxon>
    </lineage>
</organism>
<dbReference type="InterPro" id="IPR001841">
    <property type="entry name" value="Znf_RING"/>
</dbReference>
<gene>
    <name evidence="20" type="primary">LOC101241018</name>
</gene>
<dbReference type="Pfam" id="PF13639">
    <property type="entry name" value="zf-RING_2"/>
    <property type="match status" value="1"/>
</dbReference>
<dbReference type="GeneID" id="101241018"/>
<evidence type="ECO:0000256" key="15">
    <source>
        <dbReference type="PROSITE-ProRule" id="PRU00175"/>
    </source>
</evidence>
<dbReference type="Proteomes" id="UP001652625">
    <property type="component" value="Chromosome 09"/>
</dbReference>
<evidence type="ECO:0000256" key="10">
    <source>
        <dbReference type="ARBA" id="ARBA00022786"/>
    </source>
</evidence>
<evidence type="ECO:0000256" key="13">
    <source>
        <dbReference type="ARBA" id="ARBA00022989"/>
    </source>
</evidence>
<comment type="catalytic activity">
    <reaction evidence="1">
        <text>S-ubiquitinyl-[E2 ubiquitin-conjugating enzyme]-L-cysteine + [acceptor protein]-L-lysine = [E2 ubiquitin-conjugating enzyme]-L-cysteine + N(6)-ubiquitinyl-[acceptor protein]-L-lysine.</text>
        <dbReference type="EC" id="2.3.2.27"/>
    </reaction>
</comment>
<name>A0ABM4CIC5_HYDVU</name>
<keyword evidence="7 17" id="KW-0812">Transmembrane</keyword>
<evidence type="ECO:0000256" key="16">
    <source>
        <dbReference type="SAM" id="MobiDB-lite"/>
    </source>
</evidence>
<evidence type="ECO:0000256" key="3">
    <source>
        <dbReference type="ARBA" id="ARBA00004906"/>
    </source>
</evidence>
<feature type="domain" description="RING-type" evidence="18">
    <location>
        <begin position="295"/>
        <end position="333"/>
    </location>
</feature>
<sequence>MVKFKMKFALITVGTSLATAAVITNAFVQKKQFYPSVVFLTKSNSSLAVLYAQVFVLLFLIGKALRRIFFGQLRAAEVEHLIEKFWYVITETCLAFTVFRDDFSPKFVALFTFLLFMKAFHWLMEDRVDYMDRTPVISFLFHLRVISLMMLLGTLDSVLIHHAFRITLSSGASVQMVFGFEYAILLTMVIATAMKYMLHSIDSYFEHPWESRNVYLLYSELITGFVKCCLYVSFVGLMVKIHTFPLFAIRPMYLTIRNFKKSLSDVILSRRAITYMNTRFPDATEEELLRLENTCIICREQMLVGKKLPCNHIFHTYCLRSWFQRQQSCPTCRMDVLSQAAQMARPSSVPQFSPPPPQSQPAPQSSPLFGMSQAQSFNPPSMVPPVVNTTNMPSASSTTTSTATGLFSFPPTFTFPPPPGFMSDTSFFNPNINRTPSFASMNLGMAGSLPFPPFPMFSPPNINFGQLTDEQLKSMEGQERANVEARLRILRNVHTLLDTAILQLNQYSQVINNLNLLNQSNNIQSFLNQQSTTSPTSLSPSNVQNTPNEVRTLGSNSSLFTNTKSATFSTQIVTPVKDTVSNCEASAGLSTDMELRRRRLERFESLTKEQKKDSDNV</sequence>
<dbReference type="InterPro" id="IPR058051">
    <property type="entry name" value="Znf_RING_synoviolin"/>
</dbReference>
<dbReference type="PROSITE" id="PS50089">
    <property type="entry name" value="ZF_RING_2"/>
    <property type="match status" value="1"/>
</dbReference>
<dbReference type="Gene3D" id="3.30.40.10">
    <property type="entry name" value="Zinc/RING finger domain, C3HC4 (zinc finger)"/>
    <property type="match status" value="1"/>
</dbReference>
<dbReference type="InterPro" id="IPR057992">
    <property type="entry name" value="TPR_SYVN1_N"/>
</dbReference>
<keyword evidence="6" id="KW-0808">Transferase</keyword>
<keyword evidence="9 15" id="KW-0863">Zinc-finger</keyword>
<accession>A0ABM4CIC5</accession>
<dbReference type="EC" id="2.3.2.27" evidence="5"/>
<dbReference type="SMART" id="SM00184">
    <property type="entry name" value="RING"/>
    <property type="match status" value="1"/>
</dbReference>
<evidence type="ECO:0000256" key="6">
    <source>
        <dbReference type="ARBA" id="ARBA00022679"/>
    </source>
</evidence>
<evidence type="ECO:0000256" key="9">
    <source>
        <dbReference type="ARBA" id="ARBA00022771"/>
    </source>
</evidence>
<dbReference type="RefSeq" id="XP_065661491.1">
    <property type="nucleotide sequence ID" value="XM_065805419.1"/>
</dbReference>
<evidence type="ECO:0000259" key="18">
    <source>
        <dbReference type="PROSITE" id="PS50089"/>
    </source>
</evidence>
<evidence type="ECO:0000256" key="7">
    <source>
        <dbReference type="ARBA" id="ARBA00022692"/>
    </source>
</evidence>
<keyword evidence="19" id="KW-1185">Reference proteome</keyword>
<comment type="subcellular location">
    <subcellularLocation>
        <location evidence="2">Endoplasmic reticulum membrane</location>
        <topology evidence="2">Multi-pass membrane protein</topology>
    </subcellularLocation>
</comment>
<keyword evidence="12" id="KW-0862">Zinc</keyword>
<keyword evidence="10" id="KW-0833">Ubl conjugation pathway</keyword>
<evidence type="ECO:0000256" key="12">
    <source>
        <dbReference type="ARBA" id="ARBA00022833"/>
    </source>
</evidence>
<dbReference type="InterPro" id="IPR013083">
    <property type="entry name" value="Znf_RING/FYVE/PHD"/>
</dbReference>
<evidence type="ECO:0000313" key="20">
    <source>
        <dbReference type="RefSeq" id="XP_065661491.1"/>
    </source>
</evidence>
<protein>
    <recommendedName>
        <fullName evidence="5">RING-type E3 ubiquitin transferase</fullName>
        <ecNumber evidence="5">2.3.2.27</ecNumber>
    </recommendedName>
</protein>
<feature type="transmembrane region" description="Helical" evidence="17">
    <location>
        <begin position="136"/>
        <end position="160"/>
    </location>
</feature>
<feature type="transmembrane region" description="Helical" evidence="17">
    <location>
        <begin position="44"/>
        <end position="65"/>
    </location>
</feature>
<keyword evidence="13 17" id="KW-1133">Transmembrane helix</keyword>
<dbReference type="CDD" id="cd16479">
    <property type="entry name" value="RING-H2_synoviolin"/>
    <property type="match status" value="1"/>
</dbReference>
<evidence type="ECO:0000256" key="8">
    <source>
        <dbReference type="ARBA" id="ARBA00022723"/>
    </source>
</evidence>
<keyword evidence="14 17" id="KW-0472">Membrane</keyword>
<evidence type="ECO:0000256" key="5">
    <source>
        <dbReference type="ARBA" id="ARBA00012483"/>
    </source>
</evidence>
<evidence type="ECO:0000256" key="1">
    <source>
        <dbReference type="ARBA" id="ARBA00000900"/>
    </source>
</evidence>
<dbReference type="InterPro" id="IPR050731">
    <property type="entry name" value="HRD1_E3_ubiq-ligases"/>
</dbReference>
<dbReference type="SUPFAM" id="SSF57850">
    <property type="entry name" value="RING/U-box"/>
    <property type="match status" value="1"/>
</dbReference>
<feature type="transmembrane region" description="Helical" evidence="17">
    <location>
        <begin position="107"/>
        <end position="124"/>
    </location>
</feature>